<keyword evidence="4" id="KW-1185">Reference proteome</keyword>
<keyword evidence="1" id="KW-0238">DNA-binding</keyword>
<evidence type="ECO:0000256" key="2">
    <source>
        <dbReference type="SAM" id="MobiDB-lite"/>
    </source>
</evidence>
<accession>A0A914XZ90</accession>
<dbReference type="WBParaSite" id="PSU_v2.g10985.t1">
    <property type="protein sequence ID" value="PSU_v2.g10985.t1"/>
    <property type="gene ID" value="PSU_v2.g10985"/>
</dbReference>
<organism evidence="4 5">
    <name type="scientific">Panagrolaimus superbus</name>
    <dbReference type="NCBI Taxonomy" id="310955"/>
    <lineage>
        <taxon>Eukaryota</taxon>
        <taxon>Metazoa</taxon>
        <taxon>Ecdysozoa</taxon>
        <taxon>Nematoda</taxon>
        <taxon>Chromadorea</taxon>
        <taxon>Rhabditida</taxon>
        <taxon>Tylenchina</taxon>
        <taxon>Panagrolaimomorpha</taxon>
        <taxon>Panagrolaimoidea</taxon>
        <taxon>Panagrolaimidae</taxon>
        <taxon>Panagrolaimus</taxon>
    </lineage>
</organism>
<evidence type="ECO:0000256" key="1">
    <source>
        <dbReference type="PROSITE-ProRule" id="PRU00267"/>
    </source>
</evidence>
<feature type="region of interest" description="Disordered" evidence="2">
    <location>
        <begin position="1"/>
        <end position="31"/>
    </location>
</feature>
<dbReference type="Proteomes" id="UP000887577">
    <property type="component" value="Unplaced"/>
</dbReference>
<evidence type="ECO:0000313" key="5">
    <source>
        <dbReference type="WBParaSite" id="PSU_v2.g10985.t1"/>
    </source>
</evidence>
<evidence type="ECO:0000259" key="3">
    <source>
        <dbReference type="PROSITE" id="PS50118"/>
    </source>
</evidence>
<dbReference type="AlphaFoldDB" id="A0A914XZ90"/>
<dbReference type="Pfam" id="PF09011">
    <property type="entry name" value="HMG_box_2"/>
    <property type="match status" value="1"/>
</dbReference>
<feature type="DNA-binding region" description="HMG box" evidence="1">
    <location>
        <begin position="74"/>
        <end position="138"/>
    </location>
</feature>
<feature type="compositionally biased region" description="Basic residues" evidence="2">
    <location>
        <begin position="1"/>
        <end position="10"/>
    </location>
</feature>
<protein>
    <submittedName>
        <fullName evidence="5">HMG box domain-containing protein</fullName>
    </submittedName>
</protein>
<reference evidence="5" key="1">
    <citation type="submission" date="2022-11" db="UniProtKB">
        <authorList>
            <consortium name="WormBaseParasite"/>
        </authorList>
    </citation>
    <scope>IDENTIFICATION</scope>
</reference>
<name>A0A914XZ90_9BILA</name>
<evidence type="ECO:0000313" key="4">
    <source>
        <dbReference type="Proteomes" id="UP000887577"/>
    </source>
</evidence>
<dbReference type="Gene3D" id="1.10.30.10">
    <property type="entry name" value="High mobility group box domain"/>
    <property type="match status" value="1"/>
</dbReference>
<sequence>MKSANAKRRSNATVREKEAATMRAKRLNDDYREEENAKHVEYIRNLPEEADDERRLLAKKSNSLGNLRRKNKDVKGKVTAWNWFRQMVGPEIRKDLQTSNPEMNGQEFSRMWGAKVGEKWRSLSKDERKPFKGSCSSR</sequence>
<feature type="domain" description="HMG box" evidence="3">
    <location>
        <begin position="74"/>
        <end position="138"/>
    </location>
</feature>
<feature type="compositionally biased region" description="Basic and acidic residues" evidence="2">
    <location>
        <begin position="14"/>
        <end position="31"/>
    </location>
</feature>
<dbReference type="SUPFAM" id="SSF47095">
    <property type="entry name" value="HMG-box"/>
    <property type="match status" value="1"/>
</dbReference>
<dbReference type="PROSITE" id="PS50118">
    <property type="entry name" value="HMG_BOX_2"/>
    <property type="match status" value="1"/>
</dbReference>
<dbReference type="GO" id="GO:0003677">
    <property type="term" value="F:DNA binding"/>
    <property type="evidence" value="ECO:0007669"/>
    <property type="project" value="UniProtKB-UniRule"/>
</dbReference>
<dbReference type="CDD" id="cd00084">
    <property type="entry name" value="HMG-box_SF"/>
    <property type="match status" value="1"/>
</dbReference>
<dbReference type="InterPro" id="IPR009071">
    <property type="entry name" value="HMG_box_dom"/>
</dbReference>
<dbReference type="GO" id="GO:0005634">
    <property type="term" value="C:nucleus"/>
    <property type="evidence" value="ECO:0007669"/>
    <property type="project" value="UniProtKB-UniRule"/>
</dbReference>
<proteinExistence type="predicted"/>
<dbReference type="InterPro" id="IPR036910">
    <property type="entry name" value="HMG_box_dom_sf"/>
</dbReference>
<keyword evidence="1" id="KW-0539">Nucleus</keyword>